<dbReference type="EMBL" id="LR797824">
    <property type="protein sequence ID" value="CAB4241569.1"/>
    <property type="molecule type" value="Genomic_DNA"/>
</dbReference>
<name>A0A6J5TBC7_9CAUD</name>
<evidence type="ECO:0000313" key="1">
    <source>
        <dbReference type="EMBL" id="CAB4241569.1"/>
    </source>
</evidence>
<proteinExistence type="predicted"/>
<accession>A0A6J5TBC7</accession>
<reference evidence="1" key="1">
    <citation type="submission" date="2020-05" db="EMBL/GenBank/DDBJ databases">
        <authorList>
            <person name="Chiriac C."/>
            <person name="Salcher M."/>
            <person name="Ghai R."/>
            <person name="Kavagutti S V."/>
        </authorList>
    </citation>
    <scope>NUCLEOTIDE SEQUENCE</scope>
</reference>
<sequence length="157" mass="17944">MIERHEKEVFYRKVGSRYKPVSEYDHNLLDAFPKGNHLVMCYPGGSSRRFNIEPALAPMIAAGRYAEDAISKAVQQASEMRPHNKPITEKQKKAWENLAKAFDTERYYIELPSAREVTEAGVNAMAAEAEKLMEHPMVQDAYNEFLATCKLVLDQHK</sequence>
<protein>
    <submittedName>
        <fullName evidence="1">Uncharacterized protein</fullName>
    </submittedName>
</protein>
<organism evidence="1">
    <name type="scientific">uncultured Caudovirales phage</name>
    <dbReference type="NCBI Taxonomy" id="2100421"/>
    <lineage>
        <taxon>Viruses</taxon>
        <taxon>Duplodnaviria</taxon>
        <taxon>Heunggongvirae</taxon>
        <taxon>Uroviricota</taxon>
        <taxon>Caudoviricetes</taxon>
        <taxon>Peduoviridae</taxon>
        <taxon>Maltschvirus</taxon>
        <taxon>Maltschvirus maltsch</taxon>
    </lineage>
</organism>
<gene>
    <name evidence="1" type="ORF">UFOVP71_107</name>
</gene>